<dbReference type="InterPro" id="IPR039424">
    <property type="entry name" value="SBP_5"/>
</dbReference>
<dbReference type="SUPFAM" id="SSF53850">
    <property type="entry name" value="Periplasmic binding protein-like II"/>
    <property type="match status" value="1"/>
</dbReference>
<evidence type="ECO:0000256" key="2">
    <source>
        <dbReference type="ARBA" id="ARBA00005695"/>
    </source>
</evidence>
<dbReference type="PROSITE" id="PS51257">
    <property type="entry name" value="PROKAR_LIPOPROTEIN"/>
    <property type="match status" value="1"/>
</dbReference>
<proteinExistence type="inferred from homology"/>
<dbReference type="Proteomes" id="UP001239169">
    <property type="component" value="Chromosome"/>
</dbReference>
<feature type="signal peptide" evidence="5">
    <location>
        <begin position="1"/>
        <end position="20"/>
    </location>
</feature>
<keyword evidence="3" id="KW-0813">Transport</keyword>
<dbReference type="Pfam" id="PF00496">
    <property type="entry name" value="SBP_bac_5"/>
    <property type="match status" value="1"/>
</dbReference>
<evidence type="ECO:0000256" key="4">
    <source>
        <dbReference type="ARBA" id="ARBA00022729"/>
    </source>
</evidence>
<dbReference type="PANTHER" id="PTHR30290">
    <property type="entry name" value="PERIPLASMIC BINDING COMPONENT OF ABC TRANSPORTER"/>
    <property type="match status" value="1"/>
</dbReference>
<feature type="chain" id="PRO_5046920161" evidence="5">
    <location>
        <begin position="21"/>
        <end position="239"/>
    </location>
</feature>
<evidence type="ECO:0000256" key="3">
    <source>
        <dbReference type="ARBA" id="ARBA00022448"/>
    </source>
</evidence>
<dbReference type="InterPro" id="IPR000914">
    <property type="entry name" value="SBP_5_dom"/>
</dbReference>
<feature type="domain" description="Solute-binding protein family 5" evidence="6">
    <location>
        <begin position="42"/>
        <end position="198"/>
    </location>
</feature>
<comment type="subcellular location">
    <subcellularLocation>
        <location evidence="1">Cell envelope</location>
    </subcellularLocation>
</comment>
<dbReference type="EMBL" id="CP124685">
    <property type="protein sequence ID" value="WGX76431.1"/>
    <property type="molecule type" value="Genomic_DNA"/>
</dbReference>
<protein>
    <submittedName>
        <fullName evidence="7">ABC transporter substrate-binding protein</fullName>
    </submittedName>
</protein>
<evidence type="ECO:0000256" key="5">
    <source>
        <dbReference type="SAM" id="SignalP"/>
    </source>
</evidence>
<evidence type="ECO:0000313" key="8">
    <source>
        <dbReference type="Proteomes" id="UP001239169"/>
    </source>
</evidence>
<reference evidence="7 8" key="1">
    <citation type="submission" date="2023-04" db="EMBL/GenBank/DDBJ databases">
        <title>Bacteria Genome Submission.</title>
        <authorList>
            <person name="Isaac P."/>
        </authorList>
    </citation>
    <scope>NUCLEOTIDE SEQUENCE [LARGE SCALE GENOMIC DNA]</scope>
    <source>
        <strain evidence="7 8">SampleS7P1</strain>
    </source>
</reference>
<dbReference type="PANTHER" id="PTHR30290:SF10">
    <property type="entry name" value="PERIPLASMIC OLIGOPEPTIDE-BINDING PROTEIN-RELATED"/>
    <property type="match status" value="1"/>
</dbReference>
<comment type="similarity">
    <text evidence="2">Belongs to the bacterial solute-binding protein 5 family.</text>
</comment>
<accession>A0ABY8R6F8</accession>
<dbReference type="Gene3D" id="3.10.105.10">
    <property type="entry name" value="Dipeptide-binding Protein, Domain 3"/>
    <property type="match status" value="1"/>
</dbReference>
<gene>
    <name evidence="7" type="ORF">QJS64_04350</name>
</gene>
<keyword evidence="4 5" id="KW-0732">Signal</keyword>
<name>A0ABY8R6F8_PARBF</name>
<evidence type="ECO:0000259" key="6">
    <source>
        <dbReference type="Pfam" id="PF00496"/>
    </source>
</evidence>
<sequence>MVFKKKMALMSATAAITVMSMVGCSNSGSSSSGSGAAGDPYEVLANKNARAAISMAIDKESLCKNIINNGCTAADYIVAEKLAFNEDGKDYREVAGDMGYKYNKEEATKLWEKAKEEVGFDTVTLELLSFDAESAKKEVEFMQSELQNALPGLKVEIKAQPFKQKLDLEKNGDFQLSHSGWSPDYPDPLTFLETMQSGLQYAKNTGYSNPEYDKLIEEGKTAGSQKKAGKNMQKLKKCC</sequence>
<evidence type="ECO:0000256" key="1">
    <source>
        <dbReference type="ARBA" id="ARBA00004196"/>
    </source>
</evidence>
<evidence type="ECO:0000313" key="7">
    <source>
        <dbReference type="EMBL" id="WGX76431.1"/>
    </source>
</evidence>
<organism evidence="7 8">
    <name type="scientific">Paraclostridium bifermentans</name>
    <name type="common">Clostridium bifermentans</name>
    <dbReference type="NCBI Taxonomy" id="1490"/>
    <lineage>
        <taxon>Bacteria</taxon>
        <taxon>Bacillati</taxon>
        <taxon>Bacillota</taxon>
        <taxon>Clostridia</taxon>
        <taxon>Peptostreptococcales</taxon>
        <taxon>Peptostreptococcaceae</taxon>
        <taxon>Paraclostridium</taxon>
    </lineage>
</organism>
<keyword evidence="8" id="KW-1185">Reference proteome</keyword>